<evidence type="ECO:0000313" key="3">
    <source>
        <dbReference type="Proteomes" id="UP000593564"/>
    </source>
</evidence>
<evidence type="ECO:0000256" key="1">
    <source>
        <dbReference type="SAM" id="MobiDB-lite"/>
    </source>
</evidence>
<reference evidence="3" key="1">
    <citation type="journal article" date="2020" name="Nat. Commun.">
        <title>Genome assembly of wild tea tree DASZ reveals pedigree and selection history of tea varieties.</title>
        <authorList>
            <person name="Zhang W."/>
            <person name="Zhang Y."/>
            <person name="Qiu H."/>
            <person name="Guo Y."/>
            <person name="Wan H."/>
            <person name="Zhang X."/>
            <person name="Scossa F."/>
            <person name="Alseekh S."/>
            <person name="Zhang Q."/>
            <person name="Wang P."/>
            <person name="Xu L."/>
            <person name="Schmidt M.H."/>
            <person name="Jia X."/>
            <person name="Li D."/>
            <person name="Zhu A."/>
            <person name="Guo F."/>
            <person name="Chen W."/>
            <person name="Ni D."/>
            <person name="Usadel B."/>
            <person name="Fernie A.R."/>
            <person name="Wen W."/>
        </authorList>
    </citation>
    <scope>NUCLEOTIDE SEQUENCE [LARGE SCALE GENOMIC DNA]</scope>
    <source>
        <strain evidence="3">cv. G240</strain>
    </source>
</reference>
<evidence type="ECO:0000313" key="2">
    <source>
        <dbReference type="EMBL" id="KAF5946359.1"/>
    </source>
</evidence>
<protein>
    <submittedName>
        <fullName evidence="2">Uncharacterized protein</fullName>
    </submittedName>
</protein>
<name>A0A7J7H034_CAMSI</name>
<feature type="compositionally biased region" description="Low complexity" evidence="1">
    <location>
        <begin position="9"/>
        <end position="26"/>
    </location>
</feature>
<dbReference type="AlphaFoldDB" id="A0A7J7H034"/>
<dbReference type="EMBL" id="JACBKZ010000007">
    <property type="protein sequence ID" value="KAF5946359.1"/>
    <property type="molecule type" value="Genomic_DNA"/>
</dbReference>
<proteinExistence type="predicted"/>
<accession>A0A7J7H034</accession>
<organism evidence="2 3">
    <name type="scientific">Camellia sinensis</name>
    <name type="common">Tea plant</name>
    <name type="synonym">Thea sinensis</name>
    <dbReference type="NCBI Taxonomy" id="4442"/>
    <lineage>
        <taxon>Eukaryota</taxon>
        <taxon>Viridiplantae</taxon>
        <taxon>Streptophyta</taxon>
        <taxon>Embryophyta</taxon>
        <taxon>Tracheophyta</taxon>
        <taxon>Spermatophyta</taxon>
        <taxon>Magnoliopsida</taxon>
        <taxon>eudicotyledons</taxon>
        <taxon>Gunneridae</taxon>
        <taxon>Pentapetalae</taxon>
        <taxon>asterids</taxon>
        <taxon>Ericales</taxon>
        <taxon>Theaceae</taxon>
        <taxon>Camellia</taxon>
    </lineage>
</organism>
<dbReference type="Proteomes" id="UP000593564">
    <property type="component" value="Unassembled WGS sequence"/>
</dbReference>
<reference evidence="2 3" key="2">
    <citation type="submission" date="2020-07" db="EMBL/GenBank/DDBJ databases">
        <title>Genome assembly of wild tea tree DASZ reveals pedigree and selection history of tea varieties.</title>
        <authorList>
            <person name="Zhang W."/>
        </authorList>
    </citation>
    <scope>NUCLEOTIDE SEQUENCE [LARGE SCALE GENOMIC DNA]</scope>
    <source>
        <strain evidence="3">cv. G240</strain>
        <tissue evidence="2">Leaf</tissue>
    </source>
</reference>
<feature type="region of interest" description="Disordered" evidence="1">
    <location>
        <begin position="51"/>
        <end position="72"/>
    </location>
</feature>
<sequence>MEHLIHIISHQSQQRQQQQQQPSSNQLDCRELTDFIVSKFKKVISVLNQTGQARFRRRPPCPPSSSSSSLHN</sequence>
<gene>
    <name evidence="2" type="ORF">HYC85_016587</name>
</gene>
<feature type="region of interest" description="Disordered" evidence="1">
    <location>
        <begin position="1"/>
        <end position="26"/>
    </location>
</feature>
<keyword evidence="3" id="KW-1185">Reference proteome</keyword>
<comment type="caution">
    <text evidence="2">The sequence shown here is derived from an EMBL/GenBank/DDBJ whole genome shotgun (WGS) entry which is preliminary data.</text>
</comment>